<organism evidence="1 2">
    <name type="scientific">Camellia lanceoleosa</name>
    <dbReference type="NCBI Taxonomy" id="1840588"/>
    <lineage>
        <taxon>Eukaryota</taxon>
        <taxon>Viridiplantae</taxon>
        <taxon>Streptophyta</taxon>
        <taxon>Embryophyta</taxon>
        <taxon>Tracheophyta</taxon>
        <taxon>Spermatophyta</taxon>
        <taxon>Magnoliopsida</taxon>
        <taxon>eudicotyledons</taxon>
        <taxon>Gunneridae</taxon>
        <taxon>Pentapetalae</taxon>
        <taxon>asterids</taxon>
        <taxon>Ericales</taxon>
        <taxon>Theaceae</taxon>
        <taxon>Camellia</taxon>
    </lineage>
</organism>
<accession>A0ACC0FM33</accession>
<proteinExistence type="predicted"/>
<evidence type="ECO:0000313" key="1">
    <source>
        <dbReference type="EMBL" id="KAI7989594.1"/>
    </source>
</evidence>
<name>A0ACC0FM33_9ERIC</name>
<evidence type="ECO:0000313" key="2">
    <source>
        <dbReference type="Proteomes" id="UP001060215"/>
    </source>
</evidence>
<sequence>MVETRGEESNMGSRLGLLQGMGSDGVVSIVLLRQSVVSNPTTPFEKSPNIYISHGLDRRRNLTFSDYLSPESLNPTQTSPESRRTGLCRHVKLKNSQKNLVLCY</sequence>
<protein>
    <submittedName>
        <fullName evidence="1">Uncharacterized protein</fullName>
    </submittedName>
</protein>
<keyword evidence="2" id="KW-1185">Reference proteome</keyword>
<gene>
    <name evidence="1" type="ORF">LOK49_LG13G01249</name>
</gene>
<reference evidence="1 2" key="1">
    <citation type="journal article" date="2022" name="Plant J.">
        <title>Chromosome-level genome of Camellia lanceoleosa provides a valuable resource for understanding genome evolution and self-incompatibility.</title>
        <authorList>
            <person name="Gong W."/>
            <person name="Xiao S."/>
            <person name="Wang L."/>
            <person name="Liao Z."/>
            <person name="Chang Y."/>
            <person name="Mo W."/>
            <person name="Hu G."/>
            <person name="Li W."/>
            <person name="Zhao G."/>
            <person name="Zhu H."/>
            <person name="Hu X."/>
            <person name="Ji K."/>
            <person name="Xiang X."/>
            <person name="Song Q."/>
            <person name="Yuan D."/>
            <person name="Jin S."/>
            <person name="Zhang L."/>
        </authorList>
    </citation>
    <scope>NUCLEOTIDE SEQUENCE [LARGE SCALE GENOMIC DNA]</scope>
    <source>
        <strain evidence="1">SQ_2022a</strain>
    </source>
</reference>
<dbReference type="Proteomes" id="UP001060215">
    <property type="component" value="Chromosome 14"/>
</dbReference>
<dbReference type="EMBL" id="CM045771">
    <property type="protein sequence ID" value="KAI7989594.1"/>
    <property type="molecule type" value="Genomic_DNA"/>
</dbReference>
<comment type="caution">
    <text evidence="1">The sequence shown here is derived from an EMBL/GenBank/DDBJ whole genome shotgun (WGS) entry which is preliminary data.</text>
</comment>